<gene>
    <name evidence="1" type="ORF">CLV56_3902</name>
</gene>
<sequence>MADHQFLTVGETAKTLGVSARHARRLADAGAVSRVARGLIDGASVDRYLHSQRRGRTRGWAQHTAWGAVAILAGRDAEWLGAAQSSRLRRRLREITDADDLLTRMRDRARVHIFAAHRAALPHLRDLVVAADKRSIGLSDMFDDTVDGYLAVDELDDVVQTLGLRSDVGGGVILRVTRFDFDRVRELVDTPVVAALDAATSTDPRQRGVGQRALHDLLAAHR</sequence>
<reference evidence="1 2" key="1">
    <citation type="submission" date="2017-11" db="EMBL/GenBank/DDBJ databases">
        <title>Genomic Encyclopedia of Archaeal and Bacterial Type Strains, Phase II (KMG-II): From Individual Species to Whole Genera.</title>
        <authorList>
            <person name="Goeker M."/>
        </authorList>
    </citation>
    <scope>NUCLEOTIDE SEQUENCE [LARGE SCALE GENOMIC DNA]</scope>
    <source>
        <strain evidence="1 2">DSM 27763</strain>
    </source>
</reference>
<evidence type="ECO:0008006" key="3">
    <source>
        <dbReference type="Google" id="ProtNLM"/>
    </source>
</evidence>
<proteinExistence type="predicted"/>
<organism evidence="1 2">
    <name type="scientific">Mumia flava</name>
    <dbReference type="NCBI Taxonomy" id="1348852"/>
    <lineage>
        <taxon>Bacteria</taxon>
        <taxon>Bacillati</taxon>
        <taxon>Actinomycetota</taxon>
        <taxon>Actinomycetes</taxon>
        <taxon>Propionibacteriales</taxon>
        <taxon>Nocardioidaceae</taxon>
        <taxon>Mumia</taxon>
    </lineage>
</organism>
<evidence type="ECO:0000313" key="1">
    <source>
        <dbReference type="EMBL" id="PJJ54392.1"/>
    </source>
</evidence>
<keyword evidence="2" id="KW-1185">Reference proteome</keyword>
<dbReference type="RefSeq" id="WP_039343634.1">
    <property type="nucleotide sequence ID" value="NZ_PGEZ01000002.1"/>
</dbReference>
<dbReference type="Proteomes" id="UP000230842">
    <property type="component" value="Unassembled WGS sequence"/>
</dbReference>
<protein>
    <recommendedName>
        <fullName evidence="3">Excisionase family DNA binding protein</fullName>
    </recommendedName>
</protein>
<dbReference type="OrthoDB" id="5074901at2"/>
<accession>A0A0B2BQY7</accession>
<dbReference type="AlphaFoldDB" id="A0A0B2BQY7"/>
<comment type="caution">
    <text evidence="1">The sequence shown here is derived from an EMBL/GenBank/DDBJ whole genome shotgun (WGS) entry which is preliminary data.</text>
</comment>
<name>A0A0B2BQY7_9ACTN</name>
<evidence type="ECO:0000313" key="2">
    <source>
        <dbReference type="Proteomes" id="UP000230842"/>
    </source>
</evidence>
<dbReference type="EMBL" id="PGEZ01000002">
    <property type="protein sequence ID" value="PJJ54392.1"/>
    <property type="molecule type" value="Genomic_DNA"/>
</dbReference>